<proteinExistence type="predicted"/>
<dbReference type="SUPFAM" id="SSF56112">
    <property type="entry name" value="Protein kinase-like (PK-like)"/>
    <property type="match status" value="1"/>
</dbReference>
<dbReference type="Gene3D" id="3.90.1200.10">
    <property type="match status" value="1"/>
</dbReference>
<protein>
    <recommendedName>
        <fullName evidence="1">Aminoglycoside phosphotransferase domain-containing protein</fullName>
    </recommendedName>
</protein>
<name>A0A919JCY1_9ACTN</name>
<reference evidence="2" key="1">
    <citation type="submission" date="2021-01" db="EMBL/GenBank/DDBJ databases">
        <title>Whole genome shotgun sequence of Actinoplanes nipponensis NBRC 14063.</title>
        <authorList>
            <person name="Komaki H."/>
            <person name="Tamura T."/>
        </authorList>
    </citation>
    <scope>NUCLEOTIDE SEQUENCE</scope>
    <source>
        <strain evidence="2">NBRC 14063</strain>
    </source>
</reference>
<dbReference type="AlphaFoldDB" id="A0A919JCY1"/>
<dbReference type="InterPro" id="IPR011009">
    <property type="entry name" value="Kinase-like_dom_sf"/>
</dbReference>
<dbReference type="RefSeq" id="WP_203767521.1">
    <property type="nucleotide sequence ID" value="NZ_BOMQ01000026.1"/>
</dbReference>
<dbReference type="EMBL" id="BOMQ01000026">
    <property type="protein sequence ID" value="GIE48704.1"/>
    <property type="molecule type" value="Genomic_DNA"/>
</dbReference>
<evidence type="ECO:0000313" key="2">
    <source>
        <dbReference type="EMBL" id="GIE48704.1"/>
    </source>
</evidence>
<dbReference type="Pfam" id="PF01636">
    <property type="entry name" value="APH"/>
    <property type="match status" value="1"/>
</dbReference>
<gene>
    <name evidence="2" type="ORF">Ani05nite_22380</name>
</gene>
<feature type="domain" description="Aminoglycoside phosphotransferase" evidence="1">
    <location>
        <begin position="103"/>
        <end position="160"/>
    </location>
</feature>
<evidence type="ECO:0000259" key="1">
    <source>
        <dbReference type="Pfam" id="PF01636"/>
    </source>
</evidence>
<sequence length="234" mass="24825">MTEQPLPGGFVGAAVRVGGTVRKAAPPDAPFVGRLLGFFAERGWPGAPRWLGVDERGRQVLGFVEGDVPGGDAAAPVGDDALAAVARLVRAFHDLTAGSALAGDQEVVCHHDLSPANTVFRAGMPVAFIDWDLAGPGLRVQDVAHVCWQFVPLGPGVAPAEAGRRVRVVARAYGWGDLAVLVDTVLWWQDRCWRGIEAGADAGVPAMVRLREAGVVSRVRAAYEWTGRHRRSLG</sequence>
<organism evidence="2 3">
    <name type="scientific">Actinoplanes nipponensis</name>
    <dbReference type="NCBI Taxonomy" id="135950"/>
    <lineage>
        <taxon>Bacteria</taxon>
        <taxon>Bacillati</taxon>
        <taxon>Actinomycetota</taxon>
        <taxon>Actinomycetes</taxon>
        <taxon>Micromonosporales</taxon>
        <taxon>Micromonosporaceae</taxon>
        <taxon>Actinoplanes</taxon>
    </lineage>
</organism>
<keyword evidence="3" id="KW-1185">Reference proteome</keyword>
<evidence type="ECO:0000313" key="3">
    <source>
        <dbReference type="Proteomes" id="UP000647172"/>
    </source>
</evidence>
<comment type="caution">
    <text evidence="2">The sequence shown here is derived from an EMBL/GenBank/DDBJ whole genome shotgun (WGS) entry which is preliminary data.</text>
</comment>
<accession>A0A919JCY1</accession>
<dbReference type="InterPro" id="IPR002575">
    <property type="entry name" value="Aminoglycoside_PTrfase"/>
</dbReference>
<dbReference type="Proteomes" id="UP000647172">
    <property type="component" value="Unassembled WGS sequence"/>
</dbReference>